<keyword evidence="3" id="KW-1185">Reference proteome</keyword>
<dbReference type="EMBL" id="CH933822">
    <property type="protein sequence ID" value="KRG07804.1"/>
    <property type="molecule type" value="Genomic_DNA"/>
</dbReference>
<sequence>MTGTGAGSGTSYGISTGTWAASTCIGCSCIRNCMGIVVIVVANMMAGIVASSAVDTTSIETDISIIINIDIGGDTGICASDMTSTETTGTGKRHQLWREQMHGSIGGHPYLGQHLSYRQVFDHGAQARIHLSCRLLTLCID</sequence>
<dbReference type="Proteomes" id="UP000009192">
    <property type="component" value="Unassembled WGS sequence"/>
</dbReference>
<evidence type="ECO:0000313" key="2">
    <source>
        <dbReference type="EMBL" id="KRG07804.1"/>
    </source>
</evidence>
<name>A0A0Q9XH68_DROMO</name>
<evidence type="ECO:0000313" key="1">
    <source>
        <dbReference type="EMBL" id="KRG07803.1"/>
    </source>
</evidence>
<proteinExistence type="predicted"/>
<gene>
    <name evidence="2" type="primary">Dmoj\GI26410</name>
    <name evidence="2" type="ORF">Dmoj_GI26410</name>
</gene>
<reference evidence="2" key="3">
    <citation type="submission" date="2015-11" db="EMBL/GenBank/DDBJ databases">
        <authorList>
            <consortium name="FlyBase"/>
        </authorList>
    </citation>
    <scope>NUCLEOTIDE SEQUENCE</scope>
    <source>
        <strain evidence="2">TSC#15081-1352.22</strain>
    </source>
</reference>
<dbReference type="AlphaFoldDB" id="A0A0Q9XH68"/>
<protein>
    <submittedName>
        <fullName evidence="1">Uncharacterized protein, isoform A</fullName>
    </submittedName>
    <submittedName>
        <fullName evidence="2">Uncharacterized protein, isoform B</fullName>
    </submittedName>
</protein>
<accession>A0A0Q9XH68</accession>
<reference evidence="2 3" key="1">
    <citation type="journal article" date="2007" name="Nature">
        <title>Evolution of genes and genomes on the Drosophila phylogeny.</title>
        <authorList>
            <consortium name="Drosophila 12 Genomes Consortium"/>
            <person name="Clark A.G."/>
            <person name="Eisen M.B."/>
            <person name="Smith D.R."/>
            <person name="Bergman C.M."/>
            <person name="Oliver B."/>
            <person name="Markow T.A."/>
            <person name="Kaufman T.C."/>
            <person name="Kellis M."/>
            <person name="Gelbart W."/>
            <person name="Iyer V.N."/>
            <person name="Pollard D.A."/>
            <person name="Sackton T.B."/>
            <person name="Larracuente A.M."/>
            <person name="Singh N.D."/>
            <person name="Abad J.P."/>
            <person name="Abt D.N."/>
            <person name="Adryan B."/>
            <person name="Aguade M."/>
            <person name="Akashi H."/>
            <person name="Anderson W.W."/>
            <person name="Aquadro C.F."/>
            <person name="Ardell D.H."/>
            <person name="Arguello R."/>
            <person name="Artieri C.G."/>
            <person name="Barbash D.A."/>
            <person name="Barker D."/>
            <person name="Barsanti P."/>
            <person name="Batterham P."/>
            <person name="Batzoglou S."/>
            <person name="Begun D."/>
            <person name="Bhutkar A."/>
            <person name="Blanco E."/>
            <person name="Bosak S.A."/>
            <person name="Bradley R.K."/>
            <person name="Brand A.D."/>
            <person name="Brent M.R."/>
            <person name="Brooks A.N."/>
            <person name="Brown R.H."/>
            <person name="Butlin R.K."/>
            <person name="Caggese C."/>
            <person name="Calvi B.R."/>
            <person name="Bernardo de Carvalho A."/>
            <person name="Caspi A."/>
            <person name="Castrezana S."/>
            <person name="Celniker S.E."/>
            <person name="Chang J.L."/>
            <person name="Chapple C."/>
            <person name="Chatterji S."/>
            <person name="Chinwalla A."/>
            <person name="Civetta A."/>
            <person name="Clifton S.W."/>
            <person name="Comeron J.M."/>
            <person name="Costello J.C."/>
            <person name="Coyne J.A."/>
            <person name="Daub J."/>
            <person name="David R.G."/>
            <person name="Delcher A.L."/>
            <person name="Delehaunty K."/>
            <person name="Do C.B."/>
            <person name="Ebling H."/>
            <person name="Edwards K."/>
            <person name="Eickbush T."/>
            <person name="Evans J.D."/>
            <person name="Filipski A."/>
            <person name="Findeiss S."/>
            <person name="Freyhult E."/>
            <person name="Fulton L."/>
            <person name="Fulton R."/>
            <person name="Garcia A.C."/>
            <person name="Gardiner A."/>
            <person name="Garfield D.A."/>
            <person name="Garvin B.E."/>
            <person name="Gibson G."/>
            <person name="Gilbert D."/>
            <person name="Gnerre S."/>
            <person name="Godfrey J."/>
            <person name="Good R."/>
            <person name="Gotea V."/>
            <person name="Gravely B."/>
            <person name="Greenberg A.J."/>
            <person name="Griffiths-Jones S."/>
            <person name="Gross S."/>
            <person name="Guigo R."/>
            <person name="Gustafson E.A."/>
            <person name="Haerty W."/>
            <person name="Hahn M.W."/>
            <person name="Halligan D.L."/>
            <person name="Halpern A.L."/>
            <person name="Halter G.M."/>
            <person name="Han M.V."/>
            <person name="Heger A."/>
            <person name="Hillier L."/>
            <person name="Hinrichs A.S."/>
            <person name="Holmes I."/>
            <person name="Hoskins R.A."/>
            <person name="Hubisz M.J."/>
            <person name="Hultmark D."/>
            <person name="Huntley M.A."/>
            <person name="Jaffe D.B."/>
            <person name="Jagadeeshan S."/>
            <person name="Jeck W.R."/>
            <person name="Johnson J."/>
            <person name="Jones C.D."/>
            <person name="Jordan W.C."/>
            <person name="Karpen G.H."/>
            <person name="Kataoka E."/>
            <person name="Keightley P.D."/>
            <person name="Kheradpour P."/>
            <person name="Kirkness E.F."/>
            <person name="Koerich L.B."/>
            <person name="Kristiansen K."/>
            <person name="Kudrna D."/>
            <person name="Kulathinal R.J."/>
            <person name="Kumar S."/>
            <person name="Kwok R."/>
            <person name="Lander E."/>
            <person name="Langley C.H."/>
            <person name="Lapoint R."/>
            <person name="Lazzaro B.P."/>
            <person name="Lee S.J."/>
            <person name="Levesque L."/>
            <person name="Li R."/>
            <person name="Lin C.F."/>
            <person name="Lin M.F."/>
            <person name="Lindblad-Toh K."/>
            <person name="Llopart A."/>
            <person name="Long M."/>
            <person name="Low L."/>
            <person name="Lozovsky E."/>
            <person name="Lu J."/>
            <person name="Luo M."/>
            <person name="Machado C.A."/>
            <person name="Makalowski W."/>
            <person name="Marzo M."/>
            <person name="Matsuda M."/>
            <person name="Matzkin L."/>
            <person name="McAllister B."/>
            <person name="McBride C.S."/>
            <person name="McKernan B."/>
            <person name="McKernan K."/>
            <person name="Mendez-Lago M."/>
            <person name="Minx P."/>
            <person name="Mollenhauer M.U."/>
            <person name="Montooth K."/>
            <person name="Mount S.M."/>
            <person name="Mu X."/>
            <person name="Myers E."/>
            <person name="Negre B."/>
            <person name="Newfeld S."/>
            <person name="Nielsen R."/>
            <person name="Noor M.A."/>
            <person name="O'Grady P."/>
            <person name="Pachter L."/>
            <person name="Papaceit M."/>
            <person name="Parisi M.J."/>
            <person name="Parisi M."/>
            <person name="Parts L."/>
            <person name="Pedersen J.S."/>
            <person name="Pesole G."/>
            <person name="Phillippy A.M."/>
            <person name="Ponting C.P."/>
            <person name="Pop M."/>
            <person name="Porcelli D."/>
            <person name="Powell J.R."/>
            <person name="Prohaska S."/>
            <person name="Pruitt K."/>
            <person name="Puig M."/>
            <person name="Quesneville H."/>
            <person name="Ram K.R."/>
            <person name="Rand D."/>
            <person name="Rasmussen M.D."/>
            <person name="Reed L.K."/>
            <person name="Reenan R."/>
            <person name="Reily A."/>
            <person name="Remington K.A."/>
            <person name="Rieger T.T."/>
            <person name="Ritchie M.G."/>
            <person name="Robin C."/>
            <person name="Rogers Y.H."/>
            <person name="Rohde C."/>
            <person name="Rozas J."/>
            <person name="Rubenfield M.J."/>
            <person name="Ruiz A."/>
            <person name="Russo S."/>
            <person name="Salzberg S.L."/>
            <person name="Sanchez-Gracia A."/>
            <person name="Saranga D.J."/>
            <person name="Sato H."/>
            <person name="Schaeffer S.W."/>
            <person name="Schatz M.C."/>
            <person name="Schlenke T."/>
            <person name="Schwartz R."/>
            <person name="Segarra C."/>
            <person name="Singh R.S."/>
            <person name="Sirot L."/>
            <person name="Sirota M."/>
            <person name="Sisneros N.B."/>
            <person name="Smith C.D."/>
            <person name="Smith T.F."/>
            <person name="Spieth J."/>
            <person name="Stage D.E."/>
            <person name="Stark A."/>
            <person name="Stephan W."/>
            <person name="Strausberg R.L."/>
            <person name="Strempel S."/>
            <person name="Sturgill D."/>
            <person name="Sutton G."/>
            <person name="Sutton G.G."/>
            <person name="Tao W."/>
            <person name="Teichmann S."/>
            <person name="Tobari Y.N."/>
            <person name="Tomimura Y."/>
            <person name="Tsolas J.M."/>
            <person name="Valente V.L."/>
            <person name="Venter E."/>
            <person name="Venter J.C."/>
            <person name="Vicario S."/>
            <person name="Vieira F.G."/>
            <person name="Vilella A.J."/>
            <person name="Villasante A."/>
            <person name="Walenz B."/>
            <person name="Wang J."/>
            <person name="Wasserman M."/>
            <person name="Watts T."/>
            <person name="Wilson D."/>
            <person name="Wilson R.K."/>
            <person name="Wing R.A."/>
            <person name="Wolfner M.F."/>
            <person name="Wong A."/>
            <person name="Wong G.K."/>
            <person name="Wu C.I."/>
            <person name="Wu G."/>
            <person name="Yamamoto D."/>
            <person name="Yang H.P."/>
            <person name="Yang S.P."/>
            <person name="Yorke J.A."/>
            <person name="Yoshida K."/>
            <person name="Zdobnov E."/>
            <person name="Zhang P."/>
            <person name="Zhang Y."/>
            <person name="Zimin A.V."/>
            <person name="Baldwin J."/>
            <person name="Abdouelleil A."/>
            <person name="Abdulkadir J."/>
            <person name="Abebe A."/>
            <person name="Abera B."/>
            <person name="Abreu J."/>
            <person name="Acer S.C."/>
            <person name="Aftuck L."/>
            <person name="Alexander A."/>
            <person name="An P."/>
            <person name="Anderson E."/>
            <person name="Anderson S."/>
            <person name="Arachi H."/>
            <person name="Azer M."/>
            <person name="Bachantsang P."/>
            <person name="Barry A."/>
            <person name="Bayul T."/>
            <person name="Berlin A."/>
            <person name="Bessette D."/>
            <person name="Bloom T."/>
            <person name="Blye J."/>
            <person name="Boguslavskiy L."/>
            <person name="Bonnet C."/>
            <person name="Boukhgalter B."/>
            <person name="Bourzgui I."/>
            <person name="Brown A."/>
            <person name="Cahill P."/>
            <person name="Channer S."/>
            <person name="Cheshatsang Y."/>
            <person name="Chuda L."/>
            <person name="Citroen M."/>
            <person name="Collymore A."/>
            <person name="Cooke P."/>
            <person name="Costello M."/>
            <person name="D'Aco K."/>
            <person name="Daza R."/>
            <person name="De Haan G."/>
            <person name="DeGray S."/>
            <person name="DeMaso C."/>
            <person name="Dhargay N."/>
            <person name="Dooley K."/>
            <person name="Dooley E."/>
            <person name="Doricent M."/>
            <person name="Dorje P."/>
            <person name="Dorjee K."/>
            <person name="Dupes A."/>
            <person name="Elong R."/>
            <person name="Falk J."/>
            <person name="Farina A."/>
            <person name="Faro S."/>
            <person name="Ferguson D."/>
            <person name="Fisher S."/>
            <person name="Foley C.D."/>
            <person name="Franke A."/>
            <person name="Friedrich D."/>
            <person name="Gadbois L."/>
            <person name="Gearin G."/>
            <person name="Gearin C.R."/>
            <person name="Giannoukos G."/>
            <person name="Goode T."/>
            <person name="Graham J."/>
            <person name="Grandbois E."/>
            <person name="Grewal S."/>
            <person name="Gyaltsen K."/>
            <person name="Hafez N."/>
            <person name="Hagos B."/>
            <person name="Hall J."/>
            <person name="Henson C."/>
            <person name="Hollinger A."/>
            <person name="Honan T."/>
            <person name="Huard M.D."/>
            <person name="Hughes L."/>
            <person name="Hurhula B."/>
            <person name="Husby M.E."/>
            <person name="Kamat A."/>
            <person name="Kanga B."/>
            <person name="Kashin S."/>
            <person name="Khazanovich D."/>
            <person name="Kisner P."/>
            <person name="Lance K."/>
            <person name="Lara M."/>
            <person name="Lee W."/>
            <person name="Lennon N."/>
            <person name="Letendre F."/>
            <person name="LeVine R."/>
            <person name="Lipovsky A."/>
            <person name="Liu X."/>
            <person name="Liu J."/>
            <person name="Liu S."/>
            <person name="Lokyitsang T."/>
            <person name="Lokyitsang Y."/>
            <person name="Lubonja R."/>
            <person name="Lui A."/>
            <person name="MacDonald P."/>
            <person name="Magnisalis V."/>
            <person name="Maru K."/>
            <person name="Matthews C."/>
            <person name="McCusker W."/>
            <person name="McDonough S."/>
            <person name="Mehta T."/>
            <person name="Meldrim J."/>
            <person name="Meneus L."/>
            <person name="Mihai O."/>
            <person name="Mihalev A."/>
            <person name="Mihova T."/>
            <person name="Mittelman R."/>
            <person name="Mlenga V."/>
            <person name="Montmayeur A."/>
            <person name="Mulrain L."/>
            <person name="Navidi A."/>
            <person name="Naylor J."/>
            <person name="Negash T."/>
            <person name="Nguyen T."/>
            <person name="Nguyen N."/>
            <person name="Nicol R."/>
            <person name="Norbu C."/>
            <person name="Norbu N."/>
            <person name="Novod N."/>
            <person name="O'Neill B."/>
            <person name="Osman S."/>
            <person name="Markiewicz E."/>
            <person name="Oyono O.L."/>
            <person name="Patti C."/>
            <person name="Phunkhang P."/>
            <person name="Pierre F."/>
            <person name="Priest M."/>
            <person name="Raghuraman S."/>
            <person name="Rege F."/>
            <person name="Reyes R."/>
            <person name="Rise C."/>
            <person name="Rogov P."/>
            <person name="Ross K."/>
            <person name="Ryan E."/>
            <person name="Settipalli S."/>
            <person name="Shea T."/>
            <person name="Sherpa N."/>
            <person name="Shi L."/>
            <person name="Shih D."/>
            <person name="Sparrow T."/>
            <person name="Spaulding J."/>
            <person name="Stalker J."/>
            <person name="Stange-Thomann N."/>
            <person name="Stavropoulos S."/>
            <person name="Stone C."/>
            <person name="Strader C."/>
            <person name="Tesfaye S."/>
            <person name="Thomson T."/>
            <person name="Thoulutsang Y."/>
            <person name="Thoulutsang D."/>
            <person name="Topham K."/>
            <person name="Topping I."/>
            <person name="Tsamla T."/>
            <person name="Vassiliev H."/>
            <person name="Vo A."/>
            <person name="Wangchuk T."/>
            <person name="Wangdi T."/>
            <person name="Weiand M."/>
            <person name="Wilkinson J."/>
            <person name="Wilson A."/>
            <person name="Yadav S."/>
            <person name="Young G."/>
            <person name="Yu Q."/>
            <person name="Zembek L."/>
            <person name="Zhong D."/>
            <person name="Zimmer A."/>
            <person name="Zwirko Z."/>
            <person name="Jaffe D.B."/>
            <person name="Alvarez P."/>
            <person name="Brockman W."/>
            <person name="Butler J."/>
            <person name="Chin C."/>
            <person name="Gnerre S."/>
            <person name="Grabherr M."/>
            <person name="Kleber M."/>
            <person name="Mauceli E."/>
            <person name="MacCallum I."/>
        </authorList>
    </citation>
    <scope>NUCLEOTIDE SEQUENCE [LARGE SCALE GENOMIC DNA]</scope>
    <source>
        <strain evidence="2">TSC#15081-1352.22</strain>
        <strain evidence="3">Tucson 15081-1352.22</strain>
    </source>
</reference>
<organism evidence="2 3">
    <name type="scientific">Drosophila mojavensis</name>
    <name type="common">Fruit fly</name>
    <dbReference type="NCBI Taxonomy" id="7230"/>
    <lineage>
        <taxon>Eukaryota</taxon>
        <taxon>Metazoa</taxon>
        <taxon>Ecdysozoa</taxon>
        <taxon>Arthropoda</taxon>
        <taxon>Hexapoda</taxon>
        <taxon>Insecta</taxon>
        <taxon>Pterygota</taxon>
        <taxon>Neoptera</taxon>
        <taxon>Endopterygota</taxon>
        <taxon>Diptera</taxon>
        <taxon>Brachycera</taxon>
        <taxon>Muscomorpha</taxon>
        <taxon>Ephydroidea</taxon>
        <taxon>Drosophilidae</taxon>
        <taxon>Drosophila</taxon>
    </lineage>
</organism>
<evidence type="ECO:0000313" key="3">
    <source>
        <dbReference type="Proteomes" id="UP000009192"/>
    </source>
</evidence>
<dbReference type="KEGG" id="dmo:Dmoj_GI26410"/>
<dbReference type="EMBL" id="CH933822">
    <property type="protein sequence ID" value="KRG07803.1"/>
    <property type="molecule type" value="Genomic_DNA"/>
</dbReference>
<dbReference type="InParanoid" id="A0A0Q9XH68"/>
<reference evidence="2" key="2">
    <citation type="journal article" date="2008" name="Bioinformatics">
        <title>Assembly reconciliation.</title>
        <authorList>
            <person name="Zimin A.V."/>
            <person name="Smith D.R."/>
            <person name="Sutton G."/>
            <person name="Yorke J.A."/>
        </authorList>
    </citation>
    <scope>NUCLEOTIDE SEQUENCE</scope>
    <source>
        <strain evidence="2">TSC#15081-1352.22</strain>
    </source>
</reference>